<keyword evidence="14" id="KW-1185">Reference proteome</keyword>
<dbReference type="NCBIfam" id="TIGR01494">
    <property type="entry name" value="ATPase_P-type"/>
    <property type="match status" value="2"/>
</dbReference>
<feature type="transmembrane region" description="Helical" evidence="10">
    <location>
        <begin position="808"/>
        <end position="834"/>
    </location>
</feature>
<comment type="subcellular location">
    <subcellularLocation>
        <location evidence="1">Membrane</location>
        <topology evidence="1">Multi-pass membrane protein</topology>
    </subcellularLocation>
</comment>
<keyword evidence="4" id="KW-0547">Nucleotide-binding</keyword>
<keyword evidence="2 10" id="KW-0812">Transmembrane</keyword>
<evidence type="ECO:0000256" key="2">
    <source>
        <dbReference type="ARBA" id="ARBA00022692"/>
    </source>
</evidence>
<dbReference type="Pfam" id="PF16209">
    <property type="entry name" value="PhoLip_ATPase_N"/>
    <property type="match status" value="1"/>
</dbReference>
<feature type="transmembrane region" description="Helical" evidence="10">
    <location>
        <begin position="676"/>
        <end position="698"/>
    </location>
</feature>
<reference evidence="13" key="1">
    <citation type="submission" date="2018-09" db="EMBL/GenBank/DDBJ databases">
        <title>Common duck and Muscovy duck high density SNP chip.</title>
        <authorList>
            <person name="Vignal A."/>
            <person name="Thebault N."/>
            <person name="Warren W.C."/>
        </authorList>
    </citation>
    <scope>NUCLEOTIDE SEQUENCE [LARGE SCALE GENOMIC DNA]</scope>
</reference>
<dbReference type="SUPFAM" id="SSF56784">
    <property type="entry name" value="HAD-like"/>
    <property type="match status" value="1"/>
</dbReference>
<name>A0A8C3CLQ6_CAIMO</name>
<dbReference type="Gene3D" id="2.70.150.10">
    <property type="entry name" value="Calcium-transporting ATPase, cytoplasmic transduction domain A"/>
    <property type="match status" value="1"/>
</dbReference>
<feature type="transmembrane region" description="Helical" evidence="10">
    <location>
        <begin position="87"/>
        <end position="103"/>
    </location>
</feature>
<proteinExistence type="predicted"/>
<sequence>MDSKHRGGCCECLRCCGRRDPRPRTVWLGHPEKRDQRYPRNVINNQKYNFFTFLPGVLFNQFKYFFNLYFLLLACSQFVVEMRLGALYTYWVPLGFVLAVTVIREAAEEIRCYVRDKEVNSQIYSKLTARGTVVGVVLYTGRELRSVMNTSNPRSKIGLFDLEVNCLTKILFGALVVVSLVMVALQHFAGRWYLQIIRFLLLFSNIIPISLRVNLDMGKIVYSWVIRRDSKIPGTVVRSSTIPEQLGRISYLLTDKTGTLTQNEMVFKRLHLGTVAYGLDSMDEVQSHIFSIYTQQSQDPPAVKGLTLATKVRKTMSSRVHEAVKAIALCHNVTPVYESNGVTDQAEAERHYEDSCRVYQASSPDEVALVQWTESVGLTLVGRDQSSMQLRTPGGHILNFTILQIFPFTYESKRMGIIVRDESTGEITFYMKGADVVMAGIVQYNDWLEEECGNMAREGLRVLVVAKKSLTEEQYQDFEARYVQAKLSVHDRSLKVATVIESLEMEMELLCLTGVEDQLQADVRPTLETLRNAGIKILDLKKGKNKRLSIQIQAVKVDKMFCLWLFCLKYKSEQNIELCCKYKSREGCDGGNDVSMIQEADCGVGVEGKEGKQASLAADFSITQFKHLGRLLMVHGRNSYKRSAALSQFVIHRSLCISTMQAVFSSVFYFASVPLYQGFLIIGYSTIYTMFPVFSLVLDKDVKSEVAMLYPELYKDLLKGRPLSYKTFLIWVLISIYQGSIIMYGALLLFESEFVHIVAISFTSLILTELLMVALTIQTWHWLMIVAELLSLSCYIASLVFLHEFIDVYFIATLSFLWKVTVITLVSCLPLYVLKYLRRRFSPPSYSKLTS</sequence>
<evidence type="ECO:0000313" key="14">
    <source>
        <dbReference type="Proteomes" id="UP000694556"/>
    </source>
</evidence>
<evidence type="ECO:0000259" key="11">
    <source>
        <dbReference type="Pfam" id="PF16209"/>
    </source>
</evidence>
<dbReference type="Gene3D" id="3.40.1110.10">
    <property type="entry name" value="Calcium-transporting ATPase, cytoplasmic domain N"/>
    <property type="match status" value="2"/>
</dbReference>
<dbReference type="GO" id="GO:0005768">
    <property type="term" value="C:endosome"/>
    <property type="evidence" value="ECO:0007669"/>
    <property type="project" value="TreeGrafter"/>
</dbReference>
<dbReference type="InterPro" id="IPR023214">
    <property type="entry name" value="HAD_sf"/>
</dbReference>
<dbReference type="GO" id="GO:0005886">
    <property type="term" value="C:plasma membrane"/>
    <property type="evidence" value="ECO:0007669"/>
    <property type="project" value="TreeGrafter"/>
</dbReference>
<dbReference type="InterPro" id="IPR032630">
    <property type="entry name" value="P_typ_ATPase_c"/>
</dbReference>
<keyword evidence="8 10" id="KW-1133">Transmembrane helix</keyword>
<dbReference type="Gene3D" id="1.20.1110.10">
    <property type="entry name" value="Calcium-transporting ATPase, transmembrane domain"/>
    <property type="match status" value="1"/>
</dbReference>
<keyword evidence="5" id="KW-0067">ATP-binding</keyword>
<dbReference type="SUPFAM" id="SSF81665">
    <property type="entry name" value="Calcium ATPase, transmembrane domain M"/>
    <property type="match status" value="1"/>
</dbReference>
<keyword evidence="9 10" id="KW-0472">Membrane</keyword>
<dbReference type="GO" id="GO:0005802">
    <property type="term" value="C:trans-Golgi network"/>
    <property type="evidence" value="ECO:0007669"/>
    <property type="project" value="TreeGrafter"/>
</dbReference>
<feature type="domain" description="P-type ATPase N-terminal" evidence="11">
    <location>
        <begin position="31"/>
        <end position="90"/>
    </location>
</feature>
<dbReference type="Gene3D" id="3.40.50.1000">
    <property type="entry name" value="HAD superfamily/HAD-like"/>
    <property type="match status" value="2"/>
</dbReference>
<dbReference type="GO" id="GO:0016887">
    <property type="term" value="F:ATP hydrolysis activity"/>
    <property type="evidence" value="ECO:0007669"/>
    <property type="project" value="InterPro"/>
</dbReference>
<dbReference type="InterPro" id="IPR032631">
    <property type="entry name" value="P-type_ATPase_N"/>
</dbReference>
<evidence type="ECO:0000259" key="12">
    <source>
        <dbReference type="Pfam" id="PF16212"/>
    </source>
</evidence>
<dbReference type="GO" id="GO:0046872">
    <property type="term" value="F:metal ion binding"/>
    <property type="evidence" value="ECO:0007669"/>
    <property type="project" value="UniProtKB-KW"/>
</dbReference>
<dbReference type="GO" id="GO:0006897">
    <property type="term" value="P:endocytosis"/>
    <property type="evidence" value="ECO:0007669"/>
    <property type="project" value="TreeGrafter"/>
</dbReference>
<evidence type="ECO:0000256" key="8">
    <source>
        <dbReference type="ARBA" id="ARBA00022989"/>
    </source>
</evidence>
<dbReference type="PANTHER" id="PTHR24092:SF49">
    <property type="entry name" value="PHOSPHOLIPID-TRANSPORTING ATPASE IIA-RELATED"/>
    <property type="match status" value="1"/>
</dbReference>
<organism evidence="13 14">
    <name type="scientific">Cairina moschata</name>
    <name type="common">Muscovy duck</name>
    <dbReference type="NCBI Taxonomy" id="8855"/>
    <lineage>
        <taxon>Eukaryota</taxon>
        <taxon>Metazoa</taxon>
        <taxon>Chordata</taxon>
        <taxon>Craniata</taxon>
        <taxon>Vertebrata</taxon>
        <taxon>Euteleostomi</taxon>
        <taxon>Archelosauria</taxon>
        <taxon>Archosauria</taxon>
        <taxon>Dinosauria</taxon>
        <taxon>Saurischia</taxon>
        <taxon>Theropoda</taxon>
        <taxon>Coelurosauria</taxon>
        <taxon>Aves</taxon>
        <taxon>Neognathae</taxon>
        <taxon>Galloanserae</taxon>
        <taxon>Anseriformes</taxon>
        <taxon>Anatidae</taxon>
        <taxon>Anatinae</taxon>
        <taxon>Cairina</taxon>
    </lineage>
</organism>
<accession>A0A8C3CLQ6</accession>
<feature type="transmembrane region" description="Helical" evidence="10">
    <location>
        <begin position="650"/>
        <end position="670"/>
    </location>
</feature>
<feature type="transmembrane region" description="Helical" evidence="10">
    <location>
        <begin position="728"/>
        <end position="748"/>
    </location>
</feature>
<feature type="transmembrane region" description="Helical" evidence="10">
    <location>
        <begin position="192"/>
        <end position="211"/>
    </location>
</feature>
<dbReference type="Proteomes" id="UP000694556">
    <property type="component" value="Chromosome 21"/>
</dbReference>
<evidence type="ECO:0000256" key="7">
    <source>
        <dbReference type="ARBA" id="ARBA00022967"/>
    </source>
</evidence>
<dbReference type="FunFam" id="3.40.1110.10:FF:000008">
    <property type="entry name" value="Phospholipid-transporting ATPase"/>
    <property type="match status" value="1"/>
</dbReference>
<protein>
    <submittedName>
        <fullName evidence="13">ATPase phospholipid transporting 9A (putative)</fullName>
    </submittedName>
</protein>
<dbReference type="PROSITE" id="PS00154">
    <property type="entry name" value="ATPASE_E1_E2"/>
    <property type="match status" value="1"/>
</dbReference>
<reference evidence="13" key="2">
    <citation type="submission" date="2025-08" db="UniProtKB">
        <authorList>
            <consortium name="Ensembl"/>
        </authorList>
    </citation>
    <scope>IDENTIFICATION</scope>
</reference>
<evidence type="ECO:0000256" key="10">
    <source>
        <dbReference type="SAM" id="Phobius"/>
    </source>
</evidence>
<keyword evidence="6" id="KW-0460">Magnesium</keyword>
<feature type="transmembrane region" description="Helical" evidence="10">
    <location>
        <begin position="782"/>
        <end position="802"/>
    </location>
</feature>
<evidence type="ECO:0000256" key="5">
    <source>
        <dbReference type="ARBA" id="ARBA00022840"/>
    </source>
</evidence>
<dbReference type="InterPro" id="IPR001757">
    <property type="entry name" value="P_typ_ATPase"/>
</dbReference>
<dbReference type="GO" id="GO:0045332">
    <property type="term" value="P:phospholipid translocation"/>
    <property type="evidence" value="ECO:0007669"/>
    <property type="project" value="TreeGrafter"/>
</dbReference>
<keyword evidence="3" id="KW-0479">Metal-binding</keyword>
<dbReference type="AlphaFoldDB" id="A0A8C3CLQ6"/>
<keyword evidence="7" id="KW-1278">Translocase</keyword>
<dbReference type="PANTHER" id="PTHR24092">
    <property type="entry name" value="PROBABLE PHOSPHOLIPID-TRANSPORTING ATPASE"/>
    <property type="match status" value="1"/>
</dbReference>
<dbReference type="InterPro" id="IPR023299">
    <property type="entry name" value="ATPase_P-typ_cyto_dom_N"/>
</dbReference>
<dbReference type="InterPro" id="IPR018303">
    <property type="entry name" value="ATPase_P-typ_P_site"/>
</dbReference>
<dbReference type="InterPro" id="IPR023298">
    <property type="entry name" value="ATPase_P-typ_TM_dom_sf"/>
</dbReference>
<evidence type="ECO:0000256" key="6">
    <source>
        <dbReference type="ARBA" id="ARBA00022842"/>
    </source>
</evidence>
<dbReference type="Ensembl" id="ENSCMMT00000023373.1">
    <property type="protein sequence ID" value="ENSCMMP00000021343.1"/>
    <property type="gene ID" value="ENSCMMG00000010592.1"/>
</dbReference>
<evidence type="ECO:0000256" key="3">
    <source>
        <dbReference type="ARBA" id="ARBA00022723"/>
    </source>
</evidence>
<dbReference type="GO" id="GO:0005524">
    <property type="term" value="F:ATP binding"/>
    <property type="evidence" value="ECO:0007669"/>
    <property type="project" value="UniProtKB-KW"/>
</dbReference>
<feature type="transmembrane region" description="Helical" evidence="10">
    <location>
        <begin position="754"/>
        <end position="775"/>
    </location>
</feature>
<feature type="transmembrane region" description="Helical" evidence="10">
    <location>
        <begin position="162"/>
        <end position="186"/>
    </location>
</feature>
<evidence type="ECO:0000256" key="4">
    <source>
        <dbReference type="ARBA" id="ARBA00022741"/>
    </source>
</evidence>
<dbReference type="SUPFAM" id="SSF81660">
    <property type="entry name" value="Metal cation-transporting ATPase, ATP-binding domain N"/>
    <property type="match status" value="1"/>
</dbReference>
<feature type="domain" description="P-type ATPase C-terminal" evidence="12">
    <location>
        <begin position="616"/>
        <end position="843"/>
    </location>
</feature>
<dbReference type="GO" id="GO:0006890">
    <property type="term" value="P:retrograde vesicle-mediated transport, Golgi to endoplasmic reticulum"/>
    <property type="evidence" value="ECO:0007669"/>
    <property type="project" value="TreeGrafter"/>
</dbReference>
<evidence type="ECO:0000256" key="1">
    <source>
        <dbReference type="ARBA" id="ARBA00004141"/>
    </source>
</evidence>
<dbReference type="InterPro" id="IPR036412">
    <property type="entry name" value="HAD-like_sf"/>
</dbReference>
<evidence type="ECO:0000313" key="13">
    <source>
        <dbReference type="Ensembl" id="ENSCMMP00000021343.1"/>
    </source>
</evidence>
<reference evidence="13" key="3">
    <citation type="submission" date="2025-09" db="UniProtKB">
        <authorList>
            <consortium name="Ensembl"/>
        </authorList>
    </citation>
    <scope>IDENTIFICATION</scope>
</reference>
<dbReference type="GO" id="GO:0140326">
    <property type="term" value="F:ATPase-coupled intramembrane lipid transporter activity"/>
    <property type="evidence" value="ECO:0007669"/>
    <property type="project" value="TreeGrafter"/>
</dbReference>
<evidence type="ECO:0000256" key="9">
    <source>
        <dbReference type="ARBA" id="ARBA00023136"/>
    </source>
</evidence>
<dbReference type="Pfam" id="PF16212">
    <property type="entry name" value="PhoLip_ATPase_C"/>
    <property type="match status" value="1"/>
</dbReference>